<protein>
    <submittedName>
        <fullName evidence="2">Uncharacterized protein</fullName>
    </submittedName>
</protein>
<evidence type="ECO:0000256" key="1">
    <source>
        <dbReference type="SAM" id="MobiDB-lite"/>
    </source>
</evidence>
<evidence type="ECO:0000313" key="2">
    <source>
        <dbReference type="EMBL" id="KAK8977330.1"/>
    </source>
</evidence>
<name>A0ABR2NMF3_9ROSI</name>
<feature type="compositionally biased region" description="Basic and acidic residues" evidence="1">
    <location>
        <begin position="173"/>
        <end position="183"/>
    </location>
</feature>
<dbReference type="Proteomes" id="UP001396334">
    <property type="component" value="Unassembled WGS sequence"/>
</dbReference>
<dbReference type="InterPro" id="IPR052442">
    <property type="entry name" value="Env_Response_Regulator"/>
</dbReference>
<feature type="region of interest" description="Disordered" evidence="1">
    <location>
        <begin position="167"/>
        <end position="193"/>
    </location>
</feature>
<evidence type="ECO:0000313" key="3">
    <source>
        <dbReference type="Proteomes" id="UP001396334"/>
    </source>
</evidence>
<reference evidence="2 3" key="1">
    <citation type="journal article" date="2024" name="G3 (Bethesda)">
        <title>Genome assembly of Hibiscus sabdariffa L. provides insights into metabolisms of medicinal natural products.</title>
        <authorList>
            <person name="Kim T."/>
        </authorList>
    </citation>
    <scope>NUCLEOTIDE SEQUENCE [LARGE SCALE GENOMIC DNA]</scope>
    <source>
        <strain evidence="2">TK-2024</strain>
        <tissue evidence="2">Old leaves</tissue>
    </source>
</reference>
<comment type="caution">
    <text evidence="2">The sequence shown here is derived from an EMBL/GenBank/DDBJ whole genome shotgun (WGS) entry which is preliminary data.</text>
</comment>
<proteinExistence type="predicted"/>
<keyword evidence="3" id="KW-1185">Reference proteome</keyword>
<sequence>MVEGLEGTGFTPISCCVMTCLQVVDISSWVPPDLGSVKFNVDGVGSSNPVGCGGVGSKPVVTLQKMKASVDTQGFDSKKPVGSNSKMKASVDTRGGGSPWQFVQQETEGGDAAEGFSTSDKDCRAAMLKSRFADTIFKAQQEAKAVVSMQKMKSSVDTQAFDLKKSAGSTKPEVADRFGDSSKKRPKAVVHTTSIPQCPTIRKEEMRKGATRFSTSDKDLRVALLKSRFADTIFKAQQELKASVDTQGFDLKNSVGSKRRPETVNCVADKSKKRPKVAVHTTSTPRCPTILEEEMRTVCTTLSSTLATDAARAERISTSGKDARSAMLKSPFADPMLKDKVQQEMKAVKTLHPTPTIQQQREIVDVDAAEPKAHVDFKQQRDRDRRAAQIALEKMTNTAGIELNLDVQREFEILVGATRFSTSDKDLRVTLLKRRFADTIFKAQQELKAGIDTQGFDLKNSVGSKRRPETVNCVADKSKKRPKVAVHTTSTPRCPTILEEEMRTVATLSSTLATDAARAEQISTSGKDPRSAMLKSSFADPMLKDKAPQEMKAVKTLHPTPRIQQQREIVDVDAAEPKAHVDFKQQRDRDRRAAQIALEKMTNTTGIELNLDVQREFEILVGSSSRHY</sequence>
<accession>A0ABR2NMF3</accession>
<dbReference type="PANTHER" id="PTHR46136:SF19">
    <property type="entry name" value="TRANSCRIPTION FACTOR GTE12"/>
    <property type="match status" value="1"/>
</dbReference>
<dbReference type="EMBL" id="JBBPBN010000122">
    <property type="protein sequence ID" value="KAK8977330.1"/>
    <property type="molecule type" value="Genomic_DNA"/>
</dbReference>
<dbReference type="PANTHER" id="PTHR46136">
    <property type="entry name" value="TRANSCRIPTION FACTOR GTE8"/>
    <property type="match status" value="1"/>
</dbReference>
<feature type="region of interest" description="Disordered" evidence="1">
    <location>
        <begin position="73"/>
        <end position="99"/>
    </location>
</feature>
<gene>
    <name evidence="2" type="ORF">V6N11_030649</name>
</gene>
<organism evidence="2 3">
    <name type="scientific">Hibiscus sabdariffa</name>
    <name type="common">roselle</name>
    <dbReference type="NCBI Taxonomy" id="183260"/>
    <lineage>
        <taxon>Eukaryota</taxon>
        <taxon>Viridiplantae</taxon>
        <taxon>Streptophyta</taxon>
        <taxon>Embryophyta</taxon>
        <taxon>Tracheophyta</taxon>
        <taxon>Spermatophyta</taxon>
        <taxon>Magnoliopsida</taxon>
        <taxon>eudicotyledons</taxon>
        <taxon>Gunneridae</taxon>
        <taxon>Pentapetalae</taxon>
        <taxon>rosids</taxon>
        <taxon>malvids</taxon>
        <taxon>Malvales</taxon>
        <taxon>Malvaceae</taxon>
        <taxon>Malvoideae</taxon>
        <taxon>Hibiscus</taxon>
    </lineage>
</organism>